<feature type="domain" description="Translation initiation factor 3 C-terminal" evidence="6">
    <location>
        <begin position="85"/>
        <end position="170"/>
    </location>
</feature>
<evidence type="ECO:0000259" key="7">
    <source>
        <dbReference type="Pfam" id="PF05198"/>
    </source>
</evidence>
<dbReference type="Pfam" id="PF00707">
    <property type="entry name" value="IF3_C"/>
    <property type="match status" value="1"/>
</dbReference>
<dbReference type="InterPro" id="IPR036788">
    <property type="entry name" value="T_IF-3_C_sf"/>
</dbReference>
<dbReference type="InterPro" id="IPR001288">
    <property type="entry name" value="Translation_initiation_fac_3"/>
</dbReference>
<evidence type="ECO:0000256" key="3">
    <source>
        <dbReference type="ARBA" id="ARBA00022917"/>
    </source>
</evidence>
<comment type="similarity">
    <text evidence="1 4">Belongs to the IF-3 family.</text>
</comment>
<evidence type="ECO:0000313" key="8">
    <source>
        <dbReference type="EMBL" id="WWR12269.1"/>
    </source>
</evidence>
<evidence type="ECO:0000259" key="6">
    <source>
        <dbReference type="Pfam" id="PF00707"/>
    </source>
</evidence>
<accession>A0ABZ2H0S0</accession>
<dbReference type="NCBIfam" id="TIGR00168">
    <property type="entry name" value="infC"/>
    <property type="match status" value="1"/>
</dbReference>
<dbReference type="EMBL" id="CP135136">
    <property type="protein sequence ID" value="WWR12269.1"/>
    <property type="molecule type" value="Genomic_DNA"/>
</dbReference>
<evidence type="ECO:0000256" key="1">
    <source>
        <dbReference type="ARBA" id="ARBA00005439"/>
    </source>
</evidence>
<evidence type="ECO:0000256" key="4">
    <source>
        <dbReference type="HAMAP-Rule" id="MF_00080"/>
    </source>
</evidence>
<dbReference type="InterPro" id="IPR019814">
    <property type="entry name" value="Translation_initiation_fac_3_N"/>
</dbReference>
<comment type="function">
    <text evidence="4">IF-3 binds to the 30S ribosomal subunit and shifts the equilibrium between 70S ribosomes and their 50S and 30S subunits in favor of the free subunits, thus enhancing the availability of 30S subunits on which protein synthesis initiation begins.</text>
</comment>
<sequence>MFKNCNVKVNEQIFAKEVRLINIDGNQVGIVSLDNALKMAKELSYDLVEISSKANPPVCKIMNYGKFIFNLNKKYSESKKKQRKVNLKEIKFRPTTDERDYLIKLRNIIRFLKDGDKVKITLRFRGRELSHQEIGISLLDRLQKDSMEYGIVEQKTKREGRQLLIILGPKK</sequence>
<dbReference type="Pfam" id="PF05198">
    <property type="entry name" value="IF3_N"/>
    <property type="match status" value="1"/>
</dbReference>
<dbReference type="Gene3D" id="3.30.110.10">
    <property type="entry name" value="Translation initiation factor 3 (IF-3), C-terminal domain"/>
    <property type="match status" value="1"/>
</dbReference>
<dbReference type="Gene3D" id="3.10.20.80">
    <property type="entry name" value="Translation initiation factor 3 (IF-3), N-terminal domain"/>
    <property type="match status" value="1"/>
</dbReference>
<evidence type="ECO:0000256" key="2">
    <source>
        <dbReference type="ARBA" id="ARBA00022540"/>
    </source>
</evidence>
<dbReference type="InterPro" id="IPR019815">
    <property type="entry name" value="Translation_initiation_fac_3_C"/>
</dbReference>
<comment type="subcellular location">
    <subcellularLocation>
        <location evidence="4">Cytoplasm</location>
    </subcellularLocation>
</comment>
<dbReference type="SUPFAM" id="SSF54364">
    <property type="entry name" value="Translation initiation factor IF3, N-terminal domain"/>
    <property type="match status" value="1"/>
</dbReference>
<dbReference type="RefSeq" id="WP_338522011.1">
    <property type="nucleotide sequence ID" value="NZ_CP135136.1"/>
</dbReference>
<dbReference type="PANTHER" id="PTHR10938:SF0">
    <property type="entry name" value="TRANSLATION INITIATION FACTOR IF-3, MITOCHONDRIAL"/>
    <property type="match status" value="1"/>
</dbReference>
<keyword evidence="3 4" id="KW-0648">Protein biosynthesis</keyword>
<protein>
    <recommendedName>
        <fullName evidence="4 5">Translation initiation factor IF-3</fullName>
    </recommendedName>
</protein>
<dbReference type="HAMAP" id="MF_00080">
    <property type="entry name" value="IF_3"/>
    <property type="match status" value="1"/>
</dbReference>
<comment type="subunit">
    <text evidence="4">Monomer.</text>
</comment>
<keyword evidence="4" id="KW-0963">Cytoplasm</keyword>
<dbReference type="InterPro" id="IPR036787">
    <property type="entry name" value="T_IF-3_N_sf"/>
</dbReference>
<organism evidence="8 9">
    <name type="scientific">Candidatus Legionella polyplacis</name>
    <dbReference type="NCBI Taxonomy" id="2005262"/>
    <lineage>
        <taxon>Bacteria</taxon>
        <taxon>Pseudomonadati</taxon>
        <taxon>Pseudomonadota</taxon>
        <taxon>Gammaproteobacteria</taxon>
        <taxon>Legionellales</taxon>
        <taxon>Legionellaceae</taxon>
        <taxon>Legionella</taxon>
    </lineage>
</organism>
<feature type="domain" description="Translation initiation factor 3 N-terminal" evidence="7">
    <location>
        <begin position="9"/>
        <end position="77"/>
    </location>
</feature>
<evidence type="ECO:0000256" key="5">
    <source>
        <dbReference type="NCBIfam" id="TIGR00168"/>
    </source>
</evidence>
<dbReference type="SUPFAM" id="SSF55200">
    <property type="entry name" value="Translation initiation factor IF3, C-terminal domain"/>
    <property type="match status" value="1"/>
</dbReference>
<proteinExistence type="inferred from homology"/>
<gene>
    <name evidence="4 8" type="primary">infC</name>
    <name evidence="8" type="ORF">RQL38_02080</name>
</gene>
<name>A0ABZ2H0S0_9GAMM</name>
<reference evidence="8" key="1">
    <citation type="submission" date="2023-09" db="EMBL/GenBank/DDBJ databases">
        <title>Genomes of two closely related lineages of the louse Polyplax serrata with different host specificities.</title>
        <authorList>
            <person name="Martinu J."/>
            <person name="Tarabai H."/>
            <person name="Stefka J."/>
            <person name="Hypsa V."/>
        </authorList>
    </citation>
    <scope>NUCLEOTIDE SEQUENCE [LARGE SCALE GENOMIC DNA]</scope>
    <source>
        <strain evidence="8">HR10_N</strain>
    </source>
</reference>
<evidence type="ECO:0000313" key="9">
    <source>
        <dbReference type="Proteomes" id="UP001360424"/>
    </source>
</evidence>
<keyword evidence="9" id="KW-1185">Reference proteome</keyword>
<dbReference type="GO" id="GO:0003743">
    <property type="term" value="F:translation initiation factor activity"/>
    <property type="evidence" value="ECO:0007669"/>
    <property type="project" value="UniProtKB-KW"/>
</dbReference>
<dbReference type="Proteomes" id="UP001360424">
    <property type="component" value="Chromosome"/>
</dbReference>
<keyword evidence="2 4" id="KW-0396">Initiation factor</keyword>
<dbReference type="PANTHER" id="PTHR10938">
    <property type="entry name" value="TRANSLATION INITIATION FACTOR IF-3"/>
    <property type="match status" value="1"/>
</dbReference>